<dbReference type="GO" id="GO:0003677">
    <property type="term" value="F:DNA binding"/>
    <property type="evidence" value="ECO:0007669"/>
    <property type="project" value="UniProtKB-KW"/>
</dbReference>
<dbReference type="InterPro" id="IPR050950">
    <property type="entry name" value="HTH-type_LysR_regulators"/>
</dbReference>
<evidence type="ECO:0000313" key="6">
    <source>
        <dbReference type="EMBL" id="RNF39727.1"/>
    </source>
</evidence>
<protein>
    <submittedName>
        <fullName evidence="6">LysR family transcriptional regulator</fullName>
    </submittedName>
</protein>
<dbReference type="AlphaFoldDB" id="A0A3M8P7U4"/>
<dbReference type="CDD" id="cd05466">
    <property type="entry name" value="PBP2_LTTR_substrate"/>
    <property type="match status" value="1"/>
</dbReference>
<evidence type="ECO:0000259" key="5">
    <source>
        <dbReference type="PROSITE" id="PS50931"/>
    </source>
</evidence>
<dbReference type="SUPFAM" id="SSF53850">
    <property type="entry name" value="Periplasmic binding protein-like II"/>
    <property type="match status" value="1"/>
</dbReference>
<evidence type="ECO:0000256" key="1">
    <source>
        <dbReference type="ARBA" id="ARBA00009437"/>
    </source>
</evidence>
<dbReference type="FunFam" id="1.10.10.10:FF:000001">
    <property type="entry name" value="LysR family transcriptional regulator"/>
    <property type="match status" value="1"/>
</dbReference>
<keyword evidence="3" id="KW-0238">DNA-binding</keyword>
<comment type="caution">
    <text evidence="6">The sequence shown here is derived from an EMBL/GenBank/DDBJ whole genome shotgun (WGS) entry which is preliminary data.</text>
</comment>
<dbReference type="PROSITE" id="PS50931">
    <property type="entry name" value="HTH_LYSR"/>
    <property type="match status" value="1"/>
</dbReference>
<organism evidence="6 7">
    <name type="scientific">Planococcus salinus</name>
    <dbReference type="NCBI Taxonomy" id="1848460"/>
    <lineage>
        <taxon>Bacteria</taxon>
        <taxon>Bacillati</taxon>
        <taxon>Bacillota</taxon>
        <taxon>Bacilli</taxon>
        <taxon>Bacillales</taxon>
        <taxon>Caryophanaceae</taxon>
        <taxon>Planococcus</taxon>
    </lineage>
</organism>
<dbReference type="Proteomes" id="UP000275473">
    <property type="component" value="Unassembled WGS sequence"/>
</dbReference>
<gene>
    <name evidence="6" type="ORF">EEX84_07090</name>
</gene>
<dbReference type="PANTHER" id="PTHR30419">
    <property type="entry name" value="HTH-TYPE TRANSCRIPTIONAL REGULATOR YBHD"/>
    <property type="match status" value="1"/>
</dbReference>
<keyword evidence="2" id="KW-0805">Transcription regulation</keyword>
<feature type="domain" description="HTH lysR-type" evidence="5">
    <location>
        <begin position="1"/>
        <end position="58"/>
    </location>
</feature>
<proteinExistence type="inferred from homology"/>
<evidence type="ECO:0000256" key="4">
    <source>
        <dbReference type="ARBA" id="ARBA00023163"/>
    </source>
</evidence>
<dbReference type="Gene3D" id="1.10.10.10">
    <property type="entry name" value="Winged helix-like DNA-binding domain superfamily/Winged helix DNA-binding domain"/>
    <property type="match status" value="1"/>
</dbReference>
<evidence type="ECO:0000256" key="2">
    <source>
        <dbReference type="ARBA" id="ARBA00023015"/>
    </source>
</evidence>
<accession>A0A3M8P7U4</accession>
<dbReference type="Gene3D" id="3.40.190.290">
    <property type="match status" value="1"/>
</dbReference>
<evidence type="ECO:0000256" key="3">
    <source>
        <dbReference type="ARBA" id="ARBA00023125"/>
    </source>
</evidence>
<keyword evidence="7" id="KW-1185">Reference proteome</keyword>
<dbReference type="SUPFAM" id="SSF46785">
    <property type="entry name" value="Winged helix' DNA-binding domain"/>
    <property type="match status" value="1"/>
</dbReference>
<sequence length="300" mass="33977">MRIEQLDYLLSIYETGSFSLAAEKNHITQPTISQSIRNLENELDVKVFTRTRQGVEPTLEGEIVIKKAISILTIHQELKDEINIRSSSVRGTLKLAIVPSICSTILPKTLMAYKEKYPLVNIEIFEKGSFEIEKDILTGNSEVGVIGFNANHNRHKDLEFIELLRSKVKVCVGVDSELSKQKELSVKEIIEYPIVMFKSNYYMNFFVNHLLSPYGDINVLFTSGNTEVAKKIISQGVGIGFFTDLSLKKDPYILNGSLIPIDIKDLKTNSIFASIHSKNRKISRAAEEFIKELEIQAELY</sequence>
<dbReference type="PANTHER" id="PTHR30419:SF8">
    <property type="entry name" value="NITROGEN ASSIMILATION TRANSCRIPTIONAL ACTIVATOR-RELATED"/>
    <property type="match status" value="1"/>
</dbReference>
<reference evidence="6 7" key="1">
    <citation type="journal article" date="2018" name="Int. J. Syst. Evol. Microbiol.">
        <title>Planococcus salinus sp. nov., a moderately halophilic bacterium isolated from a saline-alkali soil.</title>
        <authorList>
            <person name="Gan L."/>
        </authorList>
    </citation>
    <scope>NUCLEOTIDE SEQUENCE [LARGE SCALE GENOMIC DNA]</scope>
    <source>
        <strain evidence="6 7">LCB217</strain>
    </source>
</reference>
<dbReference type="InterPro" id="IPR036388">
    <property type="entry name" value="WH-like_DNA-bd_sf"/>
</dbReference>
<dbReference type="InterPro" id="IPR005119">
    <property type="entry name" value="LysR_subst-bd"/>
</dbReference>
<dbReference type="PRINTS" id="PR00039">
    <property type="entry name" value="HTHLYSR"/>
</dbReference>
<evidence type="ECO:0000313" key="7">
    <source>
        <dbReference type="Proteomes" id="UP000275473"/>
    </source>
</evidence>
<dbReference type="Pfam" id="PF03466">
    <property type="entry name" value="LysR_substrate"/>
    <property type="match status" value="1"/>
</dbReference>
<dbReference type="InterPro" id="IPR000847">
    <property type="entry name" value="LysR_HTH_N"/>
</dbReference>
<dbReference type="EMBL" id="RIAX01000004">
    <property type="protein sequence ID" value="RNF39727.1"/>
    <property type="molecule type" value="Genomic_DNA"/>
</dbReference>
<dbReference type="Pfam" id="PF00126">
    <property type="entry name" value="HTH_1"/>
    <property type="match status" value="1"/>
</dbReference>
<name>A0A3M8P7U4_9BACL</name>
<dbReference type="GO" id="GO:0005829">
    <property type="term" value="C:cytosol"/>
    <property type="evidence" value="ECO:0007669"/>
    <property type="project" value="TreeGrafter"/>
</dbReference>
<dbReference type="RefSeq" id="WP_123164922.1">
    <property type="nucleotide sequence ID" value="NZ_RIAX01000004.1"/>
</dbReference>
<dbReference type="GO" id="GO:0003700">
    <property type="term" value="F:DNA-binding transcription factor activity"/>
    <property type="evidence" value="ECO:0007669"/>
    <property type="project" value="InterPro"/>
</dbReference>
<dbReference type="OrthoDB" id="9803735at2"/>
<dbReference type="InterPro" id="IPR036390">
    <property type="entry name" value="WH_DNA-bd_sf"/>
</dbReference>
<keyword evidence="4" id="KW-0804">Transcription</keyword>
<comment type="similarity">
    <text evidence="1">Belongs to the LysR transcriptional regulatory family.</text>
</comment>